<accession>E9B209</accession>
<dbReference type="KEGG" id="lmi:LMXM_30_2100"/>
<dbReference type="OrthoDB" id="267138at2759"/>
<keyword evidence="3" id="KW-1185">Reference proteome</keyword>
<sequence length="383" mass="41470">MSRNPKKHRRQQAVLVHQLSPTELCETAPIRTRARPVSPLQTSGILQQLQAGNSEEAVGIGLPVFQAQPMPEASPLATPHAFAYNSHYSRTESLASSMEGSAALASACFLHNRGARPSVHCVPTNQRDSQLDMVPESTTSFPHMPLAGNESHASFLASFVTDLASRRSSCSSSSSLAVQRRAYNDASPVSLGNPSVIRHLSKRRERRMSKAAKSGRSSRSSSITSCTKETTPRSPIEDQRRMSHLPLYDSFCSSATASRIFSAAGGKSSRAREVQPEMGAAANVLPSDDSFSYILHREEEETAVKTKFGVKMVRRTTREIRLPISVDSYRRGDSAHDQGDPSGQAPLDETPSAVPSLFGEPSINDLASGILLFDGEKHGNADQ</sequence>
<evidence type="ECO:0000313" key="2">
    <source>
        <dbReference type="EMBL" id="CBZ29266.1"/>
    </source>
</evidence>
<feature type="compositionally biased region" description="Basic residues" evidence="1">
    <location>
        <begin position="199"/>
        <end position="210"/>
    </location>
</feature>
<protein>
    <submittedName>
        <fullName evidence="2">Uncharacterized protein</fullName>
    </submittedName>
</protein>
<dbReference type="GeneID" id="13451973"/>
<dbReference type="RefSeq" id="XP_003877729.1">
    <property type="nucleotide sequence ID" value="XM_003877680.1"/>
</dbReference>
<dbReference type="OMA" id="VQRRAHN"/>
<proteinExistence type="predicted"/>
<evidence type="ECO:0000313" key="3">
    <source>
        <dbReference type="Proteomes" id="UP000007259"/>
    </source>
</evidence>
<feature type="compositionally biased region" description="Low complexity" evidence="1">
    <location>
        <begin position="211"/>
        <end position="222"/>
    </location>
</feature>
<dbReference type="EMBL" id="FR799583">
    <property type="protein sequence ID" value="CBZ29266.1"/>
    <property type="molecule type" value="Genomic_DNA"/>
</dbReference>
<organism evidence="2 3">
    <name type="scientific">Leishmania mexicana (strain MHOM/GT/2001/U1103)</name>
    <dbReference type="NCBI Taxonomy" id="929439"/>
    <lineage>
        <taxon>Eukaryota</taxon>
        <taxon>Discoba</taxon>
        <taxon>Euglenozoa</taxon>
        <taxon>Kinetoplastea</taxon>
        <taxon>Metakinetoplastina</taxon>
        <taxon>Trypanosomatida</taxon>
        <taxon>Trypanosomatidae</taxon>
        <taxon>Leishmaniinae</taxon>
        <taxon>Leishmania</taxon>
    </lineage>
</organism>
<feature type="compositionally biased region" description="Polar residues" evidence="1">
    <location>
        <begin position="223"/>
        <end position="233"/>
    </location>
</feature>
<gene>
    <name evidence="2" type="ORF">LMXM_30_2100</name>
</gene>
<reference evidence="2 3" key="1">
    <citation type="journal article" date="2011" name="Genome Res.">
        <title>Chromosome and gene copy number variation allow major structural change between species and strains of Leishmania.</title>
        <authorList>
            <person name="Rogers M.B."/>
            <person name="Hilley J.D."/>
            <person name="Dickens N.J."/>
            <person name="Wilkes J."/>
            <person name="Bates P.A."/>
            <person name="Depledge D.P."/>
            <person name="Harris D."/>
            <person name="Her Y."/>
            <person name="Herzyk P."/>
            <person name="Imamura H."/>
            <person name="Otto T.D."/>
            <person name="Sanders M."/>
            <person name="Seeger K."/>
            <person name="Dujardin J.C."/>
            <person name="Berriman M."/>
            <person name="Smith D.F."/>
            <person name="Hertz-Fowler C."/>
            <person name="Mottram J.C."/>
        </authorList>
    </citation>
    <scope>NUCLEOTIDE SEQUENCE [LARGE SCALE GENOMIC DNA]</scope>
    <source>
        <strain evidence="2 3">MHOM/GT/2001/U1103</strain>
    </source>
</reference>
<name>E9B209_LEIMU</name>
<feature type="region of interest" description="Disordered" evidence="1">
    <location>
        <begin position="325"/>
        <end position="359"/>
    </location>
</feature>
<dbReference type="PhylomeDB" id="E9B209"/>
<dbReference type="Proteomes" id="UP000007259">
    <property type="component" value="Chromosome 30"/>
</dbReference>
<feature type="compositionally biased region" description="Basic and acidic residues" evidence="1">
    <location>
        <begin position="328"/>
        <end position="339"/>
    </location>
</feature>
<dbReference type="VEuPathDB" id="TriTrypDB:LmxM.30.2100"/>
<feature type="region of interest" description="Disordered" evidence="1">
    <location>
        <begin position="187"/>
        <end position="241"/>
    </location>
</feature>
<evidence type="ECO:0000256" key="1">
    <source>
        <dbReference type="SAM" id="MobiDB-lite"/>
    </source>
</evidence>
<dbReference type="AlphaFoldDB" id="E9B209"/>